<dbReference type="Pfam" id="PF23559">
    <property type="entry name" value="WHD_DRP"/>
    <property type="match status" value="1"/>
</dbReference>
<gene>
    <name evidence="11" type="ORF">POM88_052159</name>
</gene>
<dbReference type="AlphaFoldDB" id="A0AAD8LZA5"/>
<evidence type="ECO:0000256" key="5">
    <source>
        <dbReference type="ARBA" id="ARBA00022821"/>
    </source>
</evidence>
<evidence type="ECO:0000313" key="12">
    <source>
        <dbReference type="Proteomes" id="UP001237642"/>
    </source>
</evidence>
<dbReference type="SUPFAM" id="SSF52058">
    <property type="entry name" value="L domain-like"/>
    <property type="match status" value="1"/>
</dbReference>
<dbReference type="PRINTS" id="PR00364">
    <property type="entry name" value="DISEASERSIST"/>
</dbReference>
<evidence type="ECO:0000256" key="1">
    <source>
        <dbReference type="ARBA" id="ARBA00008894"/>
    </source>
</evidence>
<dbReference type="PANTHER" id="PTHR23155">
    <property type="entry name" value="DISEASE RESISTANCE PROTEIN RP"/>
    <property type="match status" value="1"/>
</dbReference>
<dbReference type="InterPro" id="IPR041118">
    <property type="entry name" value="Rx_N"/>
</dbReference>
<dbReference type="InterPro" id="IPR036388">
    <property type="entry name" value="WH-like_DNA-bd_sf"/>
</dbReference>
<proteinExistence type="inferred from homology"/>
<dbReference type="InterPro" id="IPR038005">
    <property type="entry name" value="RX-like_CC"/>
</dbReference>
<evidence type="ECO:0000259" key="8">
    <source>
        <dbReference type="Pfam" id="PF18052"/>
    </source>
</evidence>
<comment type="similarity">
    <text evidence="1">Belongs to the disease resistance NB-LRR family.</text>
</comment>
<dbReference type="InterPro" id="IPR055414">
    <property type="entry name" value="LRR_R13L4/SHOC2-like"/>
</dbReference>
<protein>
    <submittedName>
        <fullName evidence="11">Disease resistance protein RPM1-like</fullName>
    </submittedName>
</protein>
<dbReference type="Gene3D" id="1.10.8.430">
    <property type="entry name" value="Helical domain of apoptotic protease-activating factors"/>
    <property type="match status" value="1"/>
</dbReference>
<keyword evidence="2" id="KW-0433">Leucine-rich repeat</keyword>
<dbReference type="InterPro" id="IPR027417">
    <property type="entry name" value="P-loop_NTPase"/>
</dbReference>
<dbReference type="EMBL" id="JAUIZM010000012">
    <property type="protein sequence ID" value="KAK1353794.1"/>
    <property type="molecule type" value="Genomic_DNA"/>
</dbReference>
<keyword evidence="5" id="KW-0611">Plant defense</keyword>
<accession>A0AAD8LZA5</accession>
<dbReference type="GO" id="GO:0051607">
    <property type="term" value="P:defense response to virus"/>
    <property type="evidence" value="ECO:0007669"/>
    <property type="project" value="UniProtKB-ARBA"/>
</dbReference>
<evidence type="ECO:0000256" key="4">
    <source>
        <dbReference type="ARBA" id="ARBA00022741"/>
    </source>
</evidence>
<dbReference type="Gene3D" id="1.10.10.10">
    <property type="entry name" value="Winged helix-like DNA-binding domain superfamily/Winged helix DNA-binding domain"/>
    <property type="match status" value="1"/>
</dbReference>
<dbReference type="InterPro" id="IPR032675">
    <property type="entry name" value="LRR_dom_sf"/>
</dbReference>
<keyword evidence="3" id="KW-0677">Repeat</keyword>
<dbReference type="InterPro" id="IPR044974">
    <property type="entry name" value="Disease_R_plants"/>
</dbReference>
<dbReference type="InterPro" id="IPR042197">
    <property type="entry name" value="Apaf_helical"/>
</dbReference>
<feature type="domain" description="Disease resistance R13L4/SHOC-2-like LRR" evidence="10">
    <location>
        <begin position="551"/>
        <end position="878"/>
    </location>
</feature>
<dbReference type="GO" id="GO:0005524">
    <property type="term" value="F:ATP binding"/>
    <property type="evidence" value="ECO:0007669"/>
    <property type="project" value="UniProtKB-KW"/>
</dbReference>
<dbReference type="InterPro" id="IPR058922">
    <property type="entry name" value="WHD_DRP"/>
</dbReference>
<evidence type="ECO:0000259" key="10">
    <source>
        <dbReference type="Pfam" id="PF23598"/>
    </source>
</evidence>
<reference evidence="11" key="2">
    <citation type="submission" date="2023-05" db="EMBL/GenBank/DDBJ databases">
        <authorList>
            <person name="Schelkunov M.I."/>
        </authorList>
    </citation>
    <scope>NUCLEOTIDE SEQUENCE</scope>
    <source>
        <strain evidence="11">Hsosn_3</strain>
        <tissue evidence="11">Leaf</tissue>
    </source>
</reference>
<dbReference type="Gene3D" id="3.40.50.300">
    <property type="entry name" value="P-loop containing nucleotide triphosphate hydrolases"/>
    <property type="match status" value="1"/>
</dbReference>
<dbReference type="Gene3D" id="1.20.5.4130">
    <property type="match status" value="1"/>
</dbReference>
<dbReference type="InterPro" id="IPR002182">
    <property type="entry name" value="NB-ARC"/>
</dbReference>
<keyword evidence="12" id="KW-1185">Reference proteome</keyword>
<dbReference type="Pfam" id="PF23598">
    <property type="entry name" value="LRR_14"/>
    <property type="match status" value="1"/>
</dbReference>
<name>A0AAD8LZA5_9APIA</name>
<feature type="domain" description="Disease resistance N-terminal" evidence="8">
    <location>
        <begin position="5"/>
        <end position="93"/>
    </location>
</feature>
<dbReference type="GO" id="GO:0098542">
    <property type="term" value="P:defense response to other organism"/>
    <property type="evidence" value="ECO:0007669"/>
    <property type="project" value="TreeGrafter"/>
</dbReference>
<dbReference type="Gene3D" id="3.80.10.10">
    <property type="entry name" value="Ribonuclease Inhibitor"/>
    <property type="match status" value="1"/>
</dbReference>
<dbReference type="SUPFAM" id="SSF52540">
    <property type="entry name" value="P-loop containing nucleoside triphosphate hydrolases"/>
    <property type="match status" value="1"/>
</dbReference>
<feature type="domain" description="NB-ARC" evidence="7">
    <location>
        <begin position="172"/>
        <end position="345"/>
    </location>
</feature>
<dbReference type="GO" id="GO:0043531">
    <property type="term" value="F:ADP binding"/>
    <property type="evidence" value="ECO:0007669"/>
    <property type="project" value="InterPro"/>
</dbReference>
<evidence type="ECO:0000256" key="3">
    <source>
        <dbReference type="ARBA" id="ARBA00022737"/>
    </source>
</evidence>
<comment type="caution">
    <text evidence="11">The sequence shown here is derived from an EMBL/GenBank/DDBJ whole genome shotgun (WGS) entry which is preliminary data.</text>
</comment>
<evidence type="ECO:0000259" key="9">
    <source>
        <dbReference type="Pfam" id="PF23559"/>
    </source>
</evidence>
<organism evidence="11 12">
    <name type="scientific">Heracleum sosnowskyi</name>
    <dbReference type="NCBI Taxonomy" id="360622"/>
    <lineage>
        <taxon>Eukaryota</taxon>
        <taxon>Viridiplantae</taxon>
        <taxon>Streptophyta</taxon>
        <taxon>Embryophyta</taxon>
        <taxon>Tracheophyta</taxon>
        <taxon>Spermatophyta</taxon>
        <taxon>Magnoliopsida</taxon>
        <taxon>eudicotyledons</taxon>
        <taxon>Gunneridae</taxon>
        <taxon>Pentapetalae</taxon>
        <taxon>asterids</taxon>
        <taxon>campanulids</taxon>
        <taxon>Apiales</taxon>
        <taxon>Apiaceae</taxon>
        <taxon>Apioideae</taxon>
        <taxon>apioid superclade</taxon>
        <taxon>Tordylieae</taxon>
        <taxon>Tordyliinae</taxon>
        <taxon>Heracleum</taxon>
    </lineage>
</organism>
<reference evidence="11" key="1">
    <citation type="submission" date="2023-02" db="EMBL/GenBank/DDBJ databases">
        <title>Genome of toxic invasive species Heracleum sosnowskyi carries increased number of genes despite the absence of recent whole-genome duplications.</title>
        <authorList>
            <person name="Schelkunov M."/>
            <person name="Shtratnikova V."/>
            <person name="Makarenko M."/>
            <person name="Klepikova A."/>
            <person name="Omelchenko D."/>
            <person name="Novikova G."/>
            <person name="Obukhova E."/>
            <person name="Bogdanov V."/>
            <person name="Penin A."/>
            <person name="Logacheva M."/>
        </authorList>
    </citation>
    <scope>NUCLEOTIDE SEQUENCE</scope>
    <source>
        <strain evidence="11">Hsosn_3</strain>
        <tissue evidence="11">Leaf</tissue>
    </source>
</reference>
<dbReference type="Pfam" id="PF18052">
    <property type="entry name" value="Rx_N"/>
    <property type="match status" value="1"/>
</dbReference>
<dbReference type="CDD" id="cd14798">
    <property type="entry name" value="RX-CC_like"/>
    <property type="match status" value="1"/>
</dbReference>
<dbReference type="FunFam" id="1.10.10.10:FF:000322">
    <property type="entry name" value="Probable disease resistance protein At1g63360"/>
    <property type="match status" value="1"/>
</dbReference>
<evidence type="ECO:0000313" key="11">
    <source>
        <dbReference type="EMBL" id="KAK1353794.1"/>
    </source>
</evidence>
<evidence type="ECO:0000256" key="6">
    <source>
        <dbReference type="ARBA" id="ARBA00022840"/>
    </source>
</evidence>
<feature type="domain" description="Disease resistance protein winged helix" evidence="9">
    <location>
        <begin position="435"/>
        <end position="506"/>
    </location>
</feature>
<dbReference type="PANTHER" id="PTHR23155:SF1232">
    <property type="entry name" value="OS09G0270700 PROTEIN"/>
    <property type="match status" value="1"/>
</dbReference>
<keyword evidence="4" id="KW-0547">Nucleotide-binding</keyword>
<evidence type="ECO:0000259" key="7">
    <source>
        <dbReference type="Pfam" id="PF00931"/>
    </source>
</evidence>
<dbReference type="Proteomes" id="UP001237642">
    <property type="component" value="Unassembled WGS sequence"/>
</dbReference>
<dbReference type="Pfam" id="PF00931">
    <property type="entry name" value="NB-ARC"/>
    <property type="match status" value="1"/>
</dbReference>
<dbReference type="FunFam" id="3.40.50.300:FF:001091">
    <property type="entry name" value="Probable disease resistance protein At1g61300"/>
    <property type="match status" value="1"/>
</dbReference>
<sequence length="920" mass="105830">MADGAVQFLLDKLTTILYHQASLLGDAQNEIVQIKLELESMKSFIGDAERKKHRSEPVETWVRQVREVANEVEDVIDEFMHYKDTRRDRKGFKHFVQDVIDSPKLISSRLQISSKLKKIKAEVCEVSSRSKRYAFDKSVDEGRHRHPPDDWWQHHGESAIFDGGDEIVGMKEDKTKLLTWLTGADPRRTVISIVGMGGLGKTTLVTKIYNEQVIRDFDCQAWISVSRTDEFEIEELLRNMIREFLAKKVMVPSNLGSMDYRHLVEMLIDILHLKRYFIVLDDVWSIDLWSRIRGAFPDNGRGSRILFTTRNENVAKSVGPGSHVHRIEPLKEDDAWSLFCKKAFWTNPDRKCPSELESSARFILKKCEGLPLAIVAIGGLMCSRNKLAVEWKKVCDSLNWQLSNNPMLERVKGILLLSFNDLPYNLKHCFLYCCVFRDGYPIKRKKLIRLWLAEGFVLEQKGMTLEEVAEEYLTELIYRSMIHVTETNDVGRVKTFRLHDVMRELAMTTSQKENLFAEYDGRDSRLEEKIQRLSVYHRGENIQLRKNTSHHLRSLFVFPTDACSSFSLSAKSSKFRLLRVLDLQGVNIETLPGTLVNLFNLRYLNLRETKIKELPRSMETLRNLQTLDLRNTGVKKLPKEISNMQNLRHLFLGCNKNYNSDSSSSNCGLPVPAGIGRIRDLQTLTSVEANEQLIQHLSNLTDLRRLDITKLRPVCGQKLCTSIQKMKNLCRLSIIASEDQELVLDNLTMPPIFLQKLTLIGLLKKLPPWLELLDSLTHLYLGSSHIKDDPLSSLQKLPALVFLELNKAHEGNVLHFQKHGFPKLVKLNLRELVALESVSLEEGTLRCIKELCLINCPELKMLSQGIENLTSLQSLKLEAMPDIVVQRIRTDIVQKHGSKAQHIRNCNKHNHITYHLITFK</sequence>
<keyword evidence="6" id="KW-0067">ATP-binding</keyword>
<evidence type="ECO:0000256" key="2">
    <source>
        <dbReference type="ARBA" id="ARBA00022614"/>
    </source>
</evidence>